<keyword evidence="1" id="KW-0472">Membrane</keyword>
<organism evidence="4">
    <name type="scientific">Clostridioides difficile</name>
    <name type="common">Peptoclostridium difficile</name>
    <dbReference type="NCBI Taxonomy" id="1496"/>
    <lineage>
        <taxon>Bacteria</taxon>
        <taxon>Bacillati</taxon>
        <taxon>Bacillota</taxon>
        <taxon>Clostridia</taxon>
        <taxon>Peptostreptococcales</taxon>
        <taxon>Peptostreptococcaceae</taxon>
        <taxon>Clostridioides</taxon>
    </lineage>
</organism>
<reference evidence="7 9" key="3">
    <citation type="submission" date="2019-02" db="EMBL/GenBank/DDBJ databases">
        <authorList>
            <consortium name="Pathogen Informatics"/>
        </authorList>
    </citation>
    <scope>NUCLEOTIDE SEQUENCE [LARGE SCALE GENOMIC DNA]</scope>
    <source>
        <strain evidence="7">Clo34</strain>
        <strain evidence="9">clo34</strain>
        <strain evidence="6 8">VRECD0157</strain>
    </source>
</reference>
<protein>
    <submittedName>
        <fullName evidence="4 7">Membrane protein</fullName>
    </submittedName>
</protein>
<dbReference type="KEGG" id="pdf:CD630DERM_31400"/>
<evidence type="ECO:0000313" key="2">
    <source>
        <dbReference type="EMBL" id="CDS89075.1"/>
    </source>
</evidence>
<evidence type="ECO:0000313" key="8">
    <source>
        <dbReference type="Proteomes" id="UP000189137"/>
    </source>
</evidence>
<name>A0A031WAH9_CLODI</name>
<dbReference type="Proteomes" id="UP000189137">
    <property type="component" value="Unassembled WGS sequence"/>
</dbReference>
<evidence type="ECO:0000313" key="3">
    <source>
        <dbReference type="EMBL" id="CDS89696.1"/>
    </source>
</evidence>
<reference evidence="5" key="2">
    <citation type="journal article" date="2018" name="Genome Biol.">
        <title>SKESA: strategic k-mer extension for scrupulous assemblies.</title>
        <authorList>
            <person name="Souvorov A."/>
            <person name="Agarwala R."/>
            <person name="Lipman D.J."/>
        </authorList>
    </citation>
    <scope>NUCLEOTIDE SEQUENCE</scope>
    <source>
        <strain evidence="5">HN1000</strain>
    </source>
</reference>
<dbReference type="EMBL" id="LK932525">
    <property type="protein sequence ID" value="CDS89075.1"/>
    <property type="molecule type" value="Genomic_DNA"/>
</dbReference>
<accession>A0A031WAH9</accession>
<proteinExistence type="predicted"/>
<gene>
    <name evidence="4" type="ORF">BN1095_600005</name>
    <name evidence="2" type="ORF">BN1096_700328</name>
    <name evidence="3" type="ORF">BN1097_710327</name>
    <name evidence="5" type="ORF">KRM00_000114</name>
    <name evidence="7" type="ORF">SAMEA1402399_03563</name>
    <name evidence="6" type="ORF">SAMEA3375112_01441</name>
</gene>
<dbReference type="EMBL" id="FUPS01000004">
    <property type="protein sequence ID" value="SJS17614.1"/>
    <property type="molecule type" value="Genomic_DNA"/>
</dbReference>
<dbReference type="EMBL" id="CAADAN010000017">
    <property type="protein sequence ID" value="VFD35487.1"/>
    <property type="molecule type" value="Genomic_DNA"/>
</dbReference>
<reference evidence="5" key="4">
    <citation type="submission" date="2021-06" db="EMBL/GenBank/DDBJ databases">
        <authorList>
            <consortium name="NCBI Pathogen Detection Project"/>
        </authorList>
    </citation>
    <scope>NUCLEOTIDE SEQUENCE</scope>
    <source>
        <strain evidence="5">HN1000</strain>
    </source>
</reference>
<feature type="transmembrane region" description="Helical" evidence="1">
    <location>
        <begin position="12"/>
        <end position="33"/>
    </location>
</feature>
<dbReference type="EMBL" id="LK932411">
    <property type="protein sequence ID" value="CDS89696.1"/>
    <property type="molecule type" value="Genomic_DNA"/>
</dbReference>
<evidence type="ECO:0000313" key="4">
    <source>
        <dbReference type="EMBL" id="CDT60596.1"/>
    </source>
</evidence>
<evidence type="ECO:0000313" key="6">
    <source>
        <dbReference type="EMBL" id="SJS17614.1"/>
    </source>
</evidence>
<dbReference type="GeneID" id="66355541"/>
<feature type="transmembrane region" description="Helical" evidence="1">
    <location>
        <begin position="110"/>
        <end position="131"/>
    </location>
</feature>
<dbReference type="RefSeq" id="WP_003440086.1">
    <property type="nucleotide sequence ID" value="NZ_AP031492.1"/>
</dbReference>
<keyword evidence="1" id="KW-1133">Transmembrane helix</keyword>
<dbReference type="Proteomes" id="UP000878956">
    <property type="component" value="Unassembled WGS sequence"/>
</dbReference>
<keyword evidence="1" id="KW-0812">Transmembrane</keyword>
<dbReference type="EMBL" id="DAEPXK010000001">
    <property type="protein sequence ID" value="HBH1540666.1"/>
    <property type="molecule type" value="Genomic_DNA"/>
</dbReference>
<evidence type="ECO:0000313" key="7">
    <source>
        <dbReference type="EMBL" id="VFD35487.1"/>
    </source>
</evidence>
<feature type="transmembrane region" description="Helical" evidence="1">
    <location>
        <begin position="78"/>
        <end position="98"/>
    </location>
</feature>
<dbReference type="PATRIC" id="fig|1496.854.peg.3697"/>
<dbReference type="EMBL" id="LK933294">
    <property type="protein sequence ID" value="CDT60596.1"/>
    <property type="molecule type" value="Genomic_DNA"/>
</dbReference>
<dbReference type="Proteomes" id="UP000411588">
    <property type="component" value="Unassembled WGS sequence"/>
</dbReference>
<evidence type="ECO:0000313" key="5">
    <source>
        <dbReference type="EMBL" id="HBH1540666.1"/>
    </source>
</evidence>
<evidence type="ECO:0000313" key="9">
    <source>
        <dbReference type="Proteomes" id="UP000411588"/>
    </source>
</evidence>
<feature type="transmembrane region" description="Helical" evidence="1">
    <location>
        <begin position="39"/>
        <end position="57"/>
    </location>
</feature>
<evidence type="ECO:0000256" key="1">
    <source>
        <dbReference type="SAM" id="Phobius"/>
    </source>
</evidence>
<sequence length="138" mass="15559">MSKSETGVRSKLILELLVITYFFIAVLATKYIFKGPSTASLPGLSWLIVFGCYSIYNKKYNDLVDESSEFILSKVNKIAIKIMIYSIVIISIFFATPYTSNINISNLDTGIILIAVLFIQSLSKLVLYIYFDKRGICN</sequence>
<dbReference type="AlphaFoldDB" id="A0A031WAH9"/>
<reference evidence="4" key="1">
    <citation type="submission" date="2014-07" db="EMBL/GenBank/DDBJ databases">
        <authorList>
            <person name="Monot Marc"/>
        </authorList>
    </citation>
    <scope>NUCLEOTIDE SEQUENCE</scope>
    <source>
        <strain evidence="4">7032989</strain>
        <strain evidence="3">7032994</strain>
    </source>
</reference>